<dbReference type="SUPFAM" id="SSF54909">
    <property type="entry name" value="Dimeric alpha+beta barrel"/>
    <property type="match status" value="1"/>
</dbReference>
<keyword evidence="3" id="KW-1185">Reference proteome</keyword>
<dbReference type="EMBL" id="FSRL01000002">
    <property type="protein sequence ID" value="SIO30931.1"/>
    <property type="molecule type" value="Genomic_DNA"/>
</dbReference>
<evidence type="ECO:0000313" key="2">
    <source>
        <dbReference type="EMBL" id="SIO30931.1"/>
    </source>
</evidence>
<dbReference type="InterPro" id="IPR007138">
    <property type="entry name" value="ABM_dom"/>
</dbReference>
<name>A0A1N6IG20_9RHOB</name>
<feature type="domain" description="ABM" evidence="1">
    <location>
        <begin position="2"/>
        <end position="91"/>
    </location>
</feature>
<reference evidence="3" key="1">
    <citation type="submission" date="2016-11" db="EMBL/GenBank/DDBJ databases">
        <authorList>
            <person name="Varghese N."/>
            <person name="Submissions S."/>
        </authorList>
    </citation>
    <scope>NUCLEOTIDE SEQUENCE [LARGE SCALE GENOMIC DNA]</scope>
    <source>
        <strain evidence="3">DSM 29440</strain>
    </source>
</reference>
<dbReference type="STRING" id="1217970.SAMN05444002_3836"/>
<keyword evidence="2" id="KW-0503">Monooxygenase</keyword>
<proteinExistence type="predicted"/>
<dbReference type="AlphaFoldDB" id="A0A1N6IG20"/>
<dbReference type="PROSITE" id="PS51725">
    <property type="entry name" value="ABM"/>
    <property type="match status" value="1"/>
</dbReference>
<evidence type="ECO:0000259" key="1">
    <source>
        <dbReference type="PROSITE" id="PS51725"/>
    </source>
</evidence>
<accession>A0A1N6IG20</accession>
<dbReference type="PANTHER" id="PTHR33336:SF1">
    <property type="entry name" value="(4S)-4-HYDROXY-5-PHOSPHONOOXYPENTANE-2,3-DIONE ISOMERASE"/>
    <property type="match status" value="1"/>
</dbReference>
<dbReference type="InterPro" id="IPR050744">
    <property type="entry name" value="AI-2_Isomerase_LsrG"/>
</dbReference>
<dbReference type="Pfam" id="PF03992">
    <property type="entry name" value="ABM"/>
    <property type="match status" value="1"/>
</dbReference>
<dbReference type="GO" id="GO:0004497">
    <property type="term" value="F:monooxygenase activity"/>
    <property type="evidence" value="ECO:0007669"/>
    <property type="project" value="UniProtKB-KW"/>
</dbReference>
<dbReference type="PANTHER" id="PTHR33336">
    <property type="entry name" value="QUINOL MONOOXYGENASE YGIN-RELATED"/>
    <property type="match status" value="1"/>
</dbReference>
<dbReference type="OrthoDB" id="9812754at2"/>
<protein>
    <submittedName>
        <fullName evidence="2">Quinol monooxygenase YgiN</fullName>
    </submittedName>
</protein>
<keyword evidence="2" id="KW-0560">Oxidoreductase</keyword>
<sequence>MYVVTVVFEPHVGQLEAFLPLMLENARRSLEDEPGCHRFDVCLSADRRSVFLYEIYEDETAFAAHVETAHFKSFDDAIVDLVRQKTVKTYALLEADVRPS</sequence>
<gene>
    <name evidence="2" type="ORF">SAMN05444002_3836</name>
</gene>
<dbReference type="Proteomes" id="UP000184932">
    <property type="component" value="Unassembled WGS sequence"/>
</dbReference>
<dbReference type="Gene3D" id="3.30.70.100">
    <property type="match status" value="1"/>
</dbReference>
<dbReference type="RefSeq" id="WP_074257988.1">
    <property type="nucleotide sequence ID" value="NZ_FSRL01000002.1"/>
</dbReference>
<organism evidence="2 3">
    <name type="scientific">Vannielia litorea</name>
    <dbReference type="NCBI Taxonomy" id="1217970"/>
    <lineage>
        <taxon>Bacteria</taxon>
        <taxon>Pseudomonadati</taxon>
        <taxon>Pseudomonadota</taxon>
        <taxon>Alphaproteobacteria</taxon>
        <taxon>Rhodobacterales</taxon>
        <taxon>Paracoccaceae</taxon>
        <taxon>Vannielia</taxon>
    </lineage>
</organism>
<dbReference type="InterPro" id="IPR011008">
    <property type="entry name" value="Dimeric_a/b-barrel"/>
</dbReference>
<evidence type="ECO:0000313" key="3">
    <source>
        <dbReference type="Proteomes" id="UP000184932"/>
    </source>
</evidence>
<dbReference type="GO" id="GO:0005829">
    <property type="term" value="C:cytosol"/>
    <property type="evidence" value="ECO:0007669"/>
    <property type="project" value="TreeGrafter"/>
</dbReference>